<protein>
    <submittedName>
        <fullName evidence="1">Uncharacterized protein</fullName>
    </submittedName>
</protein>
<accession>A0A9W9I3T8</accession>
<dbReference type="AlphaFoldDB" id="A0A9W9I3T8"/>
<dbReference type="EMBL" id="JAPQKN010000003">
    <property type="protein sequence ID" value="KAJ5167415.1"/>
    <property type="molecule type" value="Genomic_DNA"/>
</dbReference>
<proteinExistence type="predicted"/>
<comment type="caution">
    <text evidence="1">The sequence shown here is derived from an EMBL/GenBank/DDBJ whole genome shotgun (WGS) entry which is preliminary data.</text>
</comment>
<evidence type="ECO:0000313" key="2">
    <source>
        <dbReference type="Proteomes" id="UP001149163"/>
    </source>
</evidence>
<dbReference type="GeneID" id="81427497"/>
<organism evidence="1 2">
    <name type="scientific">Penicillium canariense</name>
    <dbReference type="NCBI Taxonomy" id="189055"/>
    <lineage>
        <taxon>Eukaryota</taxon>
        <taxon>Fungi</taxon>
        <taxon>Dikarya</taxon>
        <taxon>Ascomycota</taxon>
        <taxon>Pezizomycotina</taxon>
        <taxon>Eurotiomycetes</taxon>
        <taxon>Eurotiomycetidae</taxon>
        <taxon>Eurotiales</taxon>
        <taxon>Aspergillaceae</taxon>
        <taxon>Penicillium</taxon>
    </lineage>
</organism>
<reference evidence="1" key="2">
    <citation type="journal article" date="2023" name="IMA Fungus">
        <title>Comparative genomic study of the Penicillium genus elucidates a diverse pangenome and 15 lateral gene transfer events.</title>
        <authorList>
            <person name="Petersen C."/>
            <person name="Sorensen T."/>
            <person name="Nielsen M.R."/>
            <person name="Sondergaard T.E."/>
            <person name="Sorensen J.L."/>
            <person name="Fitzpatrick D.A."/>
            <person name="Frisvad J.C."/>
            <person name="Nielsen K.L."/>
        </authorList>
    </citation>
    <scope>NUCLEOTIDE SEQUENCE</scope>
    <source>
        <strain evidence="1">IBT 26290</strain>
    </source>
</reference>
<sequence>MVELLGQFIVSTVCWEPGCRNTIEFAVEGYGLLQGCPAPAGCAGRVVVDPGPYQAECVDAPDKSHG</sequence>
<keyword evidence="2" id="KW-1185">Reference proteome</keyword>
<evidence type="ECO:0000313" key="1">
    <source>
        <dbReference type="EMBL" id="KAJ5167415.1"/>
    </source>
</evidence>
<dbReference type="RefSeq" id="XP_056543876.1">
    <property type="nucleotide sequence ID" value="XM_056688321.1"/>
</dbReference>
<reference evidence="1" key="1">
    <citation type="submission" date="2022-11" db="EMBL/GenBank/DDBJ databases">
        <authorList>
            <person name="Petersen C."/>
        </authorList>
    </citation>
    <scope>NUCLEOTIDE SEQUENCE</scope>
    <source>
        <strain evidence="1">IBT 26290</strain>
    </source>
</reference>
<gene>
    <name evidence="1" type="ORF">N7482_006196</name>
</gene>
<name>A0A9W9I3T8_9EURO</name>
<dbReference type="Proteomes" id="UP001149163">
    <property type="component" value="Unassembled WGS sequence"/>
</dbReference>